<keyword evidence="1" id="KW-0732">Signal</keyword>
<organism evidence="2 3">
    <name type="scientific">Pelomonas lactea</name>
    <dbReference type="NCBI Taxonomy" id="3299030"/>
    <lineage>
        <taxon>Bacteria</taxon>
        <taxon>Pseudomonadati</taxon>
        <taxon>Pseudomonadota</taxon>
        <taxon>Betaproteobacteria</taxon>
        <taxon>Burkholderiales</taxon>
        <taxon>Sphaerotilaceae</taxon>
        <taxon>Roseateles</taxon>
    </lineage>
</organism>
<dbReference type="EMBL" id="JBIGHX010000001">
    <property type="protein sequence ID" value="MFG6460463.1"/>
    <property type="molecule type" value="Genomic_DNA"/>
</dbReference>
<evidence type="ECO:0000256" key="1">
    <source>
        <dbReference type="SAM" id="SignalP"/>
    </source>
</evidence>
<evidence type="ECO:0000313" key="2">
    <source>
        <dbReference type="EMBL" id="MFG6460463.1"/>
    </source>
</evidence>
<proteinExistence type="predicted"/>
<sequence>MRNLLIAWALGACALGAHAQGTAVADSSGEDLLTCLVRPEPPKYPADSLAWRQDGLFRVELTFQDAESVPKVKLVHSQGTREQRETVMAYAQQFLLPCRPAGRTVSVLQEVAFTAVDAGQARTTQPMNLPRPPDERHAACLTLPTKQLRLSGGEIGRGTRSDAANGNIVLELTFTAPDKPPEVKVLYSSIHLSHRAAYVGYMEDYRVPCLAPGERFVMEQQLHMMNAESPRFAFKDVGLMPFLRMVRNAQAKPVDFDLDTMACPFRVKFELGRPALRNRVTEVGAPNPNRRSFIAWMEDLELSLKREQFEHLLRSSMFIDVPCGTIKLG</sequence>
<reference evidence="2 3" key="1">
    <citation type="submission" date="2024-08" db="EMBL/GenBank/DDBJ databases">
        <authorList>
            <person name="Lu H."/>
        </authorList>
    </citation>
    <scope>NUCLEOTIDE SEQUENCE [LARGE SCALE GENOMIC DNA]</scope>
    <source>
        <strain evidence="2 3">DXS20W</strain>
    </source>
</reference>
<protein>
    <recommendedName>
        <fullName evidence="4">TonB C-terminal domain-containing protein</fullName>
    </recommendedName>
</protein>
<feature type="signal peptide" evidence="1">
    <location>
        <begin position="1"/>
        <end position="19"/>
    </location>
</feature>
<name>A0ABW7GEV9_9BURK</name>
<evidence type="ECO:0008006" key="4">
    <source>
        <dbReference type="Google" id="ProtNLM"/>
    </source>
</evidence>
<accession>A0ABW7GEV9</accession>
<gene>
    <name evidence="2" type="ORF">ACG04Q_02695</name>
</gene>
<feature type="chain" id="PRO_5045537872" description="TonB C-terminal domain-containing protein" evidence="1">
    <location>
        <begin position="20"/>
        <end position="329"/>
    </location>
</feature>
<dbReference type="RefSeq" id="WP_394509274.1">
    <property type="nucleotide sequence ID" value="NZ_JBIGHX010000001.1"/>
</dbReference>
<dbReference type="Proteomes" id="UP001606302">
    <property type="component" value="Unassembled WGS sequence"/>
</dbReference>
<comment type="caution">
    <text evidence="2">The sequence shown here is derived from an EMBL/GenBank/DDBJ whole genome shotgun (WGS) entry which is preliminary data.</text>
</comment>
<keyword evidence="3" id="KW-1185">Reference proteome</keyword>
<evidence type="ECO:0000313" key="3">
    <source>
        <dbReference type="Proteomes" id="UP001606302"/>
    </source>
</evidence>